<dbReference type="PIRSF" id="PIRSF017901">
    <property type="entry name" value="GCL"/>
    <property type="match status" value="1"/>
</dbReference>
<evidence type="ECO:0000256" key="1">
    <source>
        <dbReference type="ARBA" id="ARBA00022598"/>
    </source>
</evidence>
<evidence type="ECO:0000256" key="4">
    <source>
        <dbReference type="ARBA" id="ARBA00048819"/>
    </source>
</evidence>
<reference evidence="8" key="1">
    <citation type="journal article" date="2020" name="PLoS ONE">
        <title>Isolation and characterization of Streptomyces bacteriophages and Streptomyces strains encoding biosynthetic arsenals: Streptomyces strains and phages for antibiotic discovery.</title>
        <authorList>
            <person name="Montano E.T."/>
            <person name="Nideffer J.F."/>
            <person name="Brumage L."/>
            <person name="Erb M."/>
            <person name="Derman A.I."/>
            <person name="Davis J.P."/>
            <person name="Estrada E."/>
            <person name="Fu S."/>
            <person name="Le D."/>
            <person name="Vuppala A."/>
            <person name="Tran C."/>
            <person name="Luterstein E."/>
            <person name="Lakkaraju S."/>
            <person name="Panchagnula S."/>
            <person name="Ren C."/>
            <person name="Doan J."/>
            <person name="Tran S."/>
            <person name="Soriano J."/>
            <person name="Fujita Y."/>
            <person name="Gutala P."/>
            <person name="Fujii Q."/>
            <person name="Lee M."/>
            <person name="Bui A."/>
            <person name="Villarreal C."/>
            <person name="Shing S.R."/>
            <person name="Kim S."/>
            <person name="Freeman D."/>
            <person name="Racha V."/>
            <person name="Ho A."/>
            <person name="Kumar P."/>
            <person name="Falah K."/>
            <person name="Dawson T."/>
            <person name="Enustun E."/>
            <person name="Prichard A."/>
            <person name="Gomez A."/>
            <person name="Khanna K."/>
            <person name="Trigg S."/>
            <person name="Fernandez L."/>
            <person name="Pogliano K."/>
            <person name="Pogliano J."/>
        </authorList>
    </citation>
    <scope>NUCLEOTIDE SEQUENCE</scope>
    <source>
        <strain evidence="8">QF2</strain>
    </source>
</reference>
<feature type="compositionally biased region" description="Low complexity" evidence="7">
    <location>
        <begin position="426"/>
        <end position="449"/>
    </location>
</feature>
<dbReference type="PANTHER" id="PTHR34378:SF1">
    <property type="entry name" value="GLUTAMATE--CYSTEINE LIGASE, CHLOROPLASTIC"/>
    <property type="match status" value="1"/>
</dbReference>
<comment type="similarity">
    <text evidence="5 6">Belongs to the glutamate--cysteine ligase type 2 family. EgtA subfamily.</text>
</comment>
<keyword evidence="3 5" id="KW-0067">ATP-binding</keyword>
<feature type="compositionally biased region" description="Pro residues" evidence="7">
    <location>
        <begin position="475"/>
        <end position="484"/>
    </location>
</feature>
<dbReference type="NCBIfam" id="TIGR03444">
    <property type="entry name" value="EgtA_Cys_ligase"/>
    <property type="match status" value="1"/>
</dbReference>
<comment type="function">
    <text evidence="5">Catalyzes the synthesis of gamma-glutamylcysteine (gamma-GC). This compound is used as substrate for the biosynthesis of the low-molecular thiol compound ergothioneine.</text>
</comment>
<dbReference type="InterPro" id="IPR017809">
    <property type="entry name" value="EgtA_Actinobacteria"/>
</dbReference>
<sequence>MRRRPDGPGPPRRDRLAPGRRPLDESGAEELLRGICFKTGPPRKVGVELEWLIHDREHPDRPVARERLDGAVEAVRALPLSAAVTLEPGGQLELSSQPAGSLMECVGTTAADLAAVRASLGAAGLAPVGLGVDPWRRPRRVLREPRYDAMEAALDRVGPAGRAMMCTSASIQVCLDAGEEEPGPLGLGRRWQLVHLLGAVLVAAFANSPYRGGRRTGWRSTRQSLWADLDPGRTLAPRSGRPPREAWAAHVLDTPVLCVRCDEGPWEVPEGLTFRRWIRTGSPRPPTRADLDYHLTTLFPPVRPRGHLELRMIDAQRGPDGWVVPLAVATALFDDPEAAEAVYRAVKPLAETAGSAVAPLNPLWATAAREGLADPELRAAATACFDAVHPALERMGASDGVRGTVAEFADRYVARGRCPADDLPDPDALTDPALLTEPGLLDAPGLLTGPLPPGAPGVPPHSPGRPPYGRTGDAPGPPALPPHPGKAASA</sequence>
<keyword evidence="2 5" id="KW-0547">Nucleotide-binding</keyword>
<dbReference type="GO" id="GO:0004357">
    <property type="term" value="F:glutamate-cysteine ligase activity"/>
    <property type="evidence" value="ECO:0007669"/>
    <property type="project" value="UniProtKB-UniRule"/>
</dbReference>
<gene>
    <name evidence="5 8" type="primary">egtA</name>
    <name evidence="8" type="ORF">ID875_26620</name>
</gene>
<dbReference type="InterPro" id="IPR014746">
    <property type="entry name" value="Gln_synth/guanido_kin_cat_dom"/>
</dbReference>
<organism evidence="8">
    <name type="scientific">Streptomyces globisporus</name>
    <dbReference type="NCBI Taxonomy" id="1908"/>
    <lineage>
        <taxon>Bacteria</taxon>
        <taxon>Bacillati</taxon>
        <taxon>Actinomycetota</taxon>
        <taxon>Actinomycetes</taxon>
        <taxon>Kitasatosporales</taxon>
        <taxon>Streptomycetaceae</taxon>
        <taxon>Streptomyces</taxon>
    </lineage>
</organism>
<evidence type="ECO:0000256" key="6">
    <source>
        <dbReference type="PIRNR" id="PIRNR017901"/>
    </source>
</evidence>
<dbReference type="EC" id="6.3.2.2" evidence="5"/>
<dbReference type="AlphaFoldDB" id="A0A927BPE4"/>
<evidence type="ECO:0000313" key="8">
    <source>
        <dbReference type="EMBL" id="MBD2830336.1"/>
    </source>
</evidence>
<dbReference type="Pfam" id="PF04107">
    <property type="entry name" value="GCS2"/>
    <property type="match status" value="1"/>
</dbReference>
<dbReference type="SUPFAM" id="SSF55931">
    <property type="entry name" value="Glutamine synthetase/guanido kinase"/>
    <property type="match status" value="1"/>
</dbReference>
<comment type="catalytic activity">
    <reaction evidence="4 5 6">
        <text>L-cysteine + L-glutamate + ATP = gamma-L-glutamyl-L-cysteine + ADP + phosphate + H(+)</text>
        <dbReference type="Rhea" id="RHEA:13285"/>
        <dbReference type="ChEBI" id="CHEBI:15378"/>
        <dbReference type="ChEBI" id="CHEBI:29985"/>
        <dbReference type="ChEBI" id="CHEBI:30616"/>
        <dbReference type="ChEBI" id="CHEBI:35235"/>
        <dbReference type="ChEBI" id="CHEBI:43474"/>
        <dbReference type="ChEBI" id="CHEBI:58173"/>
        <dbReference type="ChEBI" id="CHEBI:456216"/>
        <dbReference type="EC" id="6.3.2.2"/>
    </reaction>
</comment>
<accession>A0A927BPE4</accession>
<proteinExistence type="inferred from homology"/>
<dbReference type="EMBL" id="JACWUS010000015">
    <property type="protein sequence ID" value="MBD2830336.1"/>
    <property type="molecule type" value="Genomic_DNA"/>
</dbReference>
<evidence type="ECO:0000256" key="7">
    <source>
        <dbReference type="SAM" id="MobiDB-lite"/>
    </source>
</evidence>
<dbReference type="HAMAP" id="MF_02034">
    <property type="entry name" value="EgtA"/>
    <property type="match status" value="1"/>
</dbReference>
<dbReference type="GO" id="GO:0052699">
    <property type="term" value="P:ergothioneine biosynthetic process"/>
    <property type="evidence" value="ECO:0007669"/>
    <property type="project" value="UniProtKB-UniRule"/>
</dbReference>
<name>A0A927BPE4_STRGL</name>
<evidence type="ECO:0000256" key="3">
    <source>
        <dbReference type="ARBA" id="ARBA00022840"/>
    </source>
</evidence>
<dbReference type="GO" id="GO:0006750">
    <property type="term" value="P:glutathione biosynthetic process"/>
    <property type="evidence" value="ECO:0007669"/>
    <property type="project" value="UniProtKB-UniRule"/>
</dbReference>
<keyword evidence="1 5" id="KW-0436">Ligase</keyword>
<comment type="caution">
    <text evidence="8">The sequence shown here is derived from an EMBL/GenBank/DDBJ whole genome shotgun (WGS) entry which is preliminary data.</text>
</comment>
<evidence type="ECO:0000256" key="5">
    <source>
        <dbReference type="HAMAP-Rule" id="MF_02034"/>
    </source>
</evidence>
<dbReference type="InterPro" id="IPR006336">
    <property type="entry name" value="GCS2"/>
</dbReference>
<feature type="region of interest" description="Disordered" evidence="7">
    <location>
        <begin position="417"/>
        <end position="490"/>
    </location>
</feature>
<protein>
    <recommendedName>
        <fullName evidence="5">Glutamate--cysteine ligase EgtA</fullName>
        <ecNumber evidence="5">6.3.2.2</ecNumber>
    </recommendedName>
    <alternativeName>
        <fullName evidence="5">Gamma-glutamylcysteine synthase</fullName>
        <shortName evidence="5">GCS</shortName>
        <shortName evidence="5">Gamma-ECS</shortName>
    </alternativeName>
</protein>
<feature type="compositionally biased region" description="Pro residues" evidence="7">
    <location>
        <begin position="450"/>
        <end position="466"/>
    </location>
</feature>
<dbReference type="GO" id="GO:0005524">
    <property type="term" value="F:ATP binding"/>
    <property type="evidence" value="ECO:0007669"/>
    <property type="project" value="UniProtKB-UniRule"/>
</dbReference>
<feature type="region of interest" description="Disordered" evidence="7">
    <location>
        <begin position="1"/>
        <end position="24"/>
    </location>
</feature>
<dbReference type="Gene3D" id="3.30.590.20">
    <property type="match status" value="1"/>
</dbReference>
<dbReference type="InterPro" id="IPR035434">
    <property type="entry name" value="GCL_bact_plant"/>
</dbReference>
<dbReference type="PANTHER" id="PTHR34378">
    <property type="entry name" value="GLUTAMATE--CYSTEINE LIGASE, CHLOROPLASTIC"/>
    <property type="match status" value="1"/>
</dbReference>
<evidence type="ECO:0000256" key="2">
    <source>
        <dbReference type="ARBA" id="ARBA00022741"/>
    </source>
</evidence>
<comment type="pathway">
    <text evidence="5">Amino-acid biosynthesis; ergothioneine biosynthesis.</text>
</comment>